<dbReference type="EMBL" id="JANBPY010001071">
    <property type="protein sequence ID" value="KAJ1961776.1"/>
    <property type="molecule type" value="Genomic_DNA"/>
</dbReference>
<dbReference type="AlphaFoldDB" id="A0A9W8ATL9"/>
<evidence type="ECO:0000313" key="1">
    <source>
        <dbReference type="EMBL" id="KAJ1961776.1"/>
    </source>
</evidence>
<proteinExistence type="predicted"/>
<dbReference type="GO" id="GO:0007064">
    <property type="term" value="P:mitotic sister chromatid cohesion"/>
    <property type="evidence" value="ECO:0007669"/>
    <property type="project" value="InterPro"/>
</dbReference>
<sequence length="96" mass="10788">LQTEVGNVNNVDIGTLYVQPELREGSEAKLHIGQHQLYGCVEKLKRPLAYAVAEKSKPAAQMDTDQTLSDGGAYRIVHIIRHKVIFRDRPHLVIQT</sequence>
<gene>
    <name evidence="1" type="ORF">IWQ62_003753</name>
</gene>
<protein>
    <submittedName>
        <fullName evidence="1">Uncharacterized protein</fullName>
    </submittedName>
</protein>
<keyword evidence="2" id="KW-1185">Reference proteome</keyword>
<reference evidence="1" key="1">
    <citation type="submission" date="2022-07" db="EMBL/GenBank/DDBJ databases">
        <title>Phylogenomic reconstructions and comparative analyses of Kickxellomycotina fungi.</title>
        <authorList>
            <person name="Reynolds N.K."/>
            <person name="Stajich J.E."/>
            <person name="Barry K."/>
            <person name="Grigoriev I.V."/>
            <person name="Crous P."/>
            <person name="Smith M.E."/>
        </authorList>
    </citation>
    <scope>NUCLEOTIDE SEQUENCE</scope>
    <source>
        <strain evidence="1">RSA 1196</strain>
    </source>
</reference>
<dbReference type="GO" id="GO:0031390">
    <property type="term" value="C:Ctf18 RFC-like complex"/>
    <property type="evidence" value="ECO:0007669"/>
    <property type="project" value="InterPro"/>
</dbReference>
<dbReference type="Proteomes" id="UP001150925">
    <property type="component" value="Unassembled WGS sequence"/>
</dbReference>
<dbReference type="InterPro" id="IPR018607">
    <property type="entry name" value="Ctf8"/>
</dbReference>
<dbReference type="PANTHER" id="PTHR47475:SF2">
    <property type="entry name" value="CHROMOSOME TRANSMISSION FIDELITY PROTEIN 8"/>
    <property type="match status" value="1"/>
</dbReference>
<comment type="caution">
    <text evidence="1">The sequence shown here is derived from an EMBL/GenBank/DDBJ whole genome shotgun (WGS) entry which is preliminary data.</text>
</comment>
<accession>A0A9W8ATL9</accession>
<name>A0A9W8ATL9_9FUNG</name>
<dbReference type="PANTHER" id="PTHR47475">
    <property type="entry name" value="CHROMOSOME TRANSMISSION FIDELITY PROTEIN 8"/>
    <property type="match status" value="1"/>
</dbReference>
<organism evidence="1 2">
    <name type="scientific">Dispira parvispora</name>
    <dbReference type="NCBI Taxonomy" id="1520584"/>
    <lineage>
        <taxon>Eukaryota</taxon>
        <taxon>Fungi</taxon>
        <taxon>Fungi incertae sedis</taxon>
        <taxon>Zoopagomycota</taxon>
        <taxon>Kickxellomycotina</taxon>
        <taxon>Dimargaritomycetes</taxon>
        <taxon>Dimargaritales</taxon>
        <taxon>Dimargaritaceae</taxon>
        <taxon>Dispira</taxon>
    </lineage>
</organism>
<dbReference type="Pfam" id="PF09696">
    <property type="entry name" value="Ctf8"/>
    <property type="match status" value="1"/>
</dbReference>
<evidence type="ECO:0000313" key="2">
    <source>
        <dbReference type="Proteomes" id="UP001150925"/>
    </source>
</evidence>
<feature type="non-terminal residue" evidence="1">
    <location>
        <position position="96"/>
    </location>
</feature>
<dbReference type="OrthoDB" id="121932at2759"/>